<evidence type="ECO:0000256" key="2">
    <source>
        <dbReference type="ARBA" id="ARBA00023242"/>
    </source>
</evidence>
<dbReference type="Proteomes" id="UP000738349">
    <property type="component" value="Unassembled WGS sequence"/>
</dbReference>
<organism evidence="5 6">
    <name type="scientific">Dactylonectria macrodidyma</name>
    <dbReference type="NCBI Taxonomy" id="307937"/>
    <lineage>
        <taxon>Eukaryota</taxon>
        <taxon>Fungi</taxon>
        <taxon>Dikarya</taxon>
        <taxon>Ascomycota</taxon>
        <taxon>Pezizomycotina</taxon>
        <taxon>Sordariomycetes</taxon>
        <taxon>Hypocreomycetidae</taxon>
        <taxon>Hypocreales</taxon>
        <taxon>Nectriaceae</taxon>
        <taxon>Dactylonectria</taxon>
    </lineage>
</organism>
<proteinExistence type="predicted"/>
<protein>
    <recommendedName>
        <fullName evidence="7">MARVEL domain-containing protein</fullName>
    </recommendedName>
</protein>
<feature type="transmembrane region" description="Helical" evidence="4">
    <location>
        <begin position="84"/>
        <end position="109"/>
    </location>
</feature>
<keyword evidence="4" id="KW-0812">Transmembrane</keyword>
<dbReference type="PANTHER" id="PTHR45093:SF2">
    <property type="entry name" value="LISH DOMAIN-CONTAINING PROTEIN"/>
    <property type="match status" value="1"/>
</dbReference>
<feature type="transmembrane region" description="Helical" evidence="4">
    <location>
        <begin position="121"/>
        <end position="144"/>
    </location>
</feature>
<keyword evidence="6" id="KW-1185">Reference proteome</keyword>
<name>A0A9P9FRW6_9HYPO</name>
<keyword evidence="4" id="KW-0472">Membrane</keyword>
<sequence>MSQPLQPQQQQQPQLQQQQQQQRISQYQQYQPQQFQQQFQTRPPPPHISSNGMYATKLVLRIFSMISAIVLIGISASVAVSWDYVALVILVPPAGVALIWDVAESICLCARRGHRGIHPGAIVGVDLILWLGYIVAVVFFGIIWGANGDYYYSYYYSSSTNYRALIGFGAVEVILHITLFIIGCYETNVRNRNPSTQVIYVQAGTNNASMYTSAYPMAQAQPYHSAYYTQAQVPAQQYQYTPLEQPKMNELPTAVPAPVATTYNQPGHQ</sequence>
<accession>A0A9P9FRW6</accession>
<dbReference type="PANTHER" id="PTHR45093">
    <property type="entry name" value="TRANSCRIPTION ACTIVATOR MSS11"/>
    <property type="match status" value="1"/>
</dbReference>
<dbReference type="EMBL" id="JAGMUV010000002">
    <property type="protein sequence ID" value="KAH7170653.1"/>
    <property type="molecule type" value="Genomic_DNA"/>
</dbReference>
<evidence type="ECO:0000256" key="1">
    <source>
        <dbReference type="ARBA" id="ARBA00004123"/>
    </source>
</evidence>
<dbReference type="SUPFAM" id="SSF81995">
    <property type="entry name" value="beta-sandwich domain of Sec23/24"/>
    <property type="match status" value="1"/>
</dbReference>
<dbReference type="AlphaFoldDB" id="A0A9P9FRW6"/>
<evidence type="ECO:0000313" key="5">
    <source>
        <dbReference type="EMBL" id="KAH7170653.1"/>
    </source>
</evidence>
<reference evidence="5" key="1">
    <citation type="journal article" date="2021" name="Nat. Commun.">
        <title>Genetic determinants of endophytism in the Arabidopsis root mycobiome.</title>
        <authorList>
            <person name="Mesny F."/>
            <person name="Miyauchi S."/>
            <person name="Thiergart T."/>
            <person name="Pickel B."/>
            <person name="Atanasova L."/>
            <person name="Karlsson M."/>
            <person name="Huettel B."/>
            <person name="Barry K.W."/>
            <person name="Haridas S."/>
            <person name="Chen C."/>
            <person name="Bauer D."/>
            <person name="Andreopoulos W."/>
            <person name="Pangilinan J."/>
            <person name="LaButti K."/>
            <person name="Riley R."/>
            <person name="Lipzen A."/>
            <person name="Clum A."/>
            <person name="Drula E."/>
            <person name="Henrissat B."/>
            <person name="Kohler A."/>
            <person name="Grigoriev I.V."/>
            <person name="Martin F.M."/>
            <person name="Hacquard S."/>
        </authorList>
    </citation>
    <scope>NUCLEOTIDE SEQUENCE</scope>
    <source>
        <strain evidence="5">MPI-CAGE-AT-0147</strain>
    </source>
</reference>
<comment type="subcellular location">
    <subcellularLocation>
        <location evidence="1">Nucleus</location>
    </subcellularLocation>
</comment>
<dbReference type="OrthoDB" id="5279542at2759"/>
<gene>
    <name evidence="5" type="ORF">EDB81DRAFT_174700</name>
</gene>
<feature type="transmembrane region" description="Helical" evidence="4">
    <location>
        <begin position="58"/>
        <end position="78"/>
    </location>
</feature>
<feature type="transmembrane region" description="Helical" evidence="4">
    <location>
        <begin position="164"/>
        <end position="185"/>
    </location>
</feature>
<evidence type="ECO:0000313" key="6">
    <source>
        <dbReference type="Proteomes" id="UP000738349"/>
    </source>
</evidence>
<evidence type="ECO:0008006" key="7">
    <source>
        <dbReference type="Google" id="ProtNLM"/>
    </source>
</evidence>
<evidence type="ECO:0000256" key="3">
    <source>
        <dbReference type="SAM" id="MobiDB-lite"/>
    </source>
</evidence>
<comment type="caution">
    <text evidence="5">The sequence shown here is derived from an EMBL/GenBank/DDBJ whole genome shotgun (WGS) entry which is preliminary data.</text>
</comment>
<keyword evidence="2" id="KW-0539">Nucleus</keyword>
<dbReference type="GO" id="GO:0005634">
    <property type="term" value="C:nucleus"/>
    <property type="evidence" value="ECO:0007669"/>
    <property type="project" value="UniProtKB-SubCell"/>
</dbReference>
<keyword evidence="4" id="KW-1133">Transmembrane helix</keyword>
<feature type="region of interest" description="Disordered" evidence="3">
    <location>
        <begin position="1"/>
        <end position="28"/>
    </location>
</feature>
<evidence type="ECO:0000256" key="4">
    <source>
        <dbReference type="SAM" id="Phobius"/>
    </source>
</evidence>